<proteinExistence type="predicted"/>
<organism evidence="2 3">
    <name type="scientific">Apiospora marii</name>
    <dbReference type="NCBI Taxonomy" id="335849"/>
    <lineage>
        <taxon>Eukaryota</taxon>
        <taxon>Fungi</taxon>
        <taxon>Dikarya</taxon>
        <taxon>Ascomycota</taxon>
        <taxon>Pezizomycotina</taxon>
        <taxon>Sordariomycetes</taxon>
        <taxon>Xylariomycetidae</taxon>
        <taxon>Amphisphaeriales</taxon>
        <taxon>Apiosporaceae</taxon>
        <taxon>Apiospora</taxon>
    </lineage>
</organism>
<evidence type="ECO:0000313" key="3">
    <source>
        <dbReference type="Proteomes" id="UP001396898"/>
    </source>
</evidence>
<keyword evidence="3" id="KW-1185">Reference proteome</keyword>
<accession>A0ABR1R6U5</accession>
<protein>
    <submittedName>
        <fullName evidence="2">Uncharacterized protein</fullName>
    </submittedName>
</protein>
<evidence type="ECO:0000256" key="1">
    <source>
        <dbReference type="SAM" id="MobiDB-lite"/>
    </source>
</evidence>
<sequence length="127" mass="13734">MASGYGLTGGPSRCFPFWQEVLACYVVNTNADDNSGRQSAPPCWRTTTSACTTRKRSARRGPIDCQPSRTQANAGKLQAARVRQLQVAYRKAEAKASGGESAPTSGQIRNLGLLNKEEDTKKVLEKS</sequence>
<feature type="region of interest" description="Disordered" evidence="1">
    <location>
        <begin position="93"/>
        <end position="113"/>
    </location>
</feature>
<feature type="region of interest" description="Disordered" evidence="1">
    <location>
        <begin position="55"/>
        <end position="77"/>
    </location>
</feature>
<dbReference type="EMBL" id="JAQQWI010000018">
    <property type="protein sequence ID" value="KAK8001383.1"/>
    <property type="molecule type" value="Genomic_DNA"/>
</dbReference>
<name>A0ABR1R6U5_9PEZI</name>
<evidence type="ECO:0000313" key="2">
    <source>
        <dbReference type="EMBL" id="KAK8001383.1"/>
    </source>
</evidence>
<reference evidence="2 3" key="1">
    <citation type="submission" date="2023-01" db="EMBL/GenBank/DDBJ databases">
        <title>Analysis of 21 Apiospora genomes using comparative genomics revels a genus with tremendous synthesis potential of carbohydrate active enzymes and secondary metabolites.</title>
        <authorList>
            <person name="Sorensen T."/>
        </authorList>
    </citation>
    <scope>NUCLEOTIDE SEQUENCE [LARGE SCALE GENOMIC DNA]</scope>
    <source>
        <strain evidence="2 3">CBS 20057</strain>
    </source>
</reference>
<comment type="caution">
    <text evidence="2">The sequence shown here is derived from an EMBL/GenBank/DDBJ whole genome shotgun (WGS) entry which is preliminary data.</text>
</comment>
<gene>
    <name evidence="2" type="ORF">PG991_013605</name>
</gene>
<dbReference type="Proteomes" id="UP001396898">
    <property type="component" value="Unassembled WGS sequence"/>
</dbReference>